<evidence type="ECO:0000313" key="2">
    <source>
        <dbReference type="Proteomes" id="UP001430953"/>
    </source>
</evidence>
<dbReference type="EMBL" id="JADYXP020000022">
    <property type="protein sequence ID" value="KAL0102468.1"/>
    <property type="molecule type" value="Genomic_DNA"/>
</dbReference>
<evidence type="ECO:0000313" key="1">
    <source>
        <dbReference type="EMBL" id="KAL0102468.1"/>
    </source>
</evidence>
<dbReference type="AlphaFoldDB" id="A0AAW2EGH9"/>
<protein>
    <submittedName>
        <fullName evidence="1">Uncharacterized protein</fullName>
    </submittedName>
</protein>
<comment type="caution">
    <text evidence="1">The sequence shown here is derived from an EMBL/GenBank/DDBJ whole genome shotgun (WGS) entry which is preliminary data.</text>
</comment>
<reference evidence="1 2" key="1">
    <citation type="submission" date="2023-03" db="EMBL/GenBank/DDBJ databases">
        <title>High recombination rates correlate with genetic variation in Cardiocondyla obscurior ants.</title>
        <authorList>
            <person name="Errbii M."/>
        </authorList>
    </citation>
    <scope>NUCLEOTIDE SEQUENCE [LARGE SCALE GENOMIC DNA]</scope>
    <source>
        <strain evidence="1">Alpha-2009</strain>
        <tissue evidence="1">Whole body</tissue>
    </source>
</reference>
<sequence length="120" mass="14411">MAGRFQNAFYLNTCPDTIDERCPARVECYSETLPAESIYKSRFRANRLKRSACHARNFGDLSSVTRRQRQLRKVNLFQKKSMSRRFENVQRESKPYRELEFFFCRSYLSFLCLFFSYPLS</sequence>
<organism evidence="1 2">
    <name type="scientific">Cardiocondyla obscurior</name>
    <dbReference type="NCBI Taxonomy" id="286306"/>
    <lineage>
        <taxon>Eukaryota</taxon>
        <taxon>Metazoa</taxon>
        <taxon>Ecdysozoa</taxon>
        <taxon>Arthropoda</taxon>
        <taxon>Hexapoda</taxon>
        <taxon>Insecta</taxon>
        <taxon>Pterygota</taxon>
        <taxon>Neoptera</taxon>
        <taxon>Endopterygota</taxon>
        <taxon>Hymenoptera</taxon>
        <taxon>Apocrita</taxon>
        <taxon>Aculeata</taxon>
        <taxon>Formicoidea</taxon>
        <taxon>Formicidae</taxon>
        <taxon>Myrmicinae</taxon>
        <taxon>Cardiocondyla</taxon>
    </lineage>
</organism>
<gene>
    <name evidence="1" type="ORF">PUN28_018026</name>
</gene>
<dbReference type="Proteomes" id="UP001430953">
    <property type="component" value="Unassembled WGS sequence"/>
</dbReference>
<accession>A0AAW2EGH9</accession>
<proteinExistence type="predicted"/>
<keyword evidence="2" id="KW-1185">Reference proteome</keyword>
<name>A0AAW2EGH9_9HYME</name>